<dbReference type="InterPro" id="IPR011012">
    <property type="entry name" value="Longin-like_dom_sf"/>
</dbReference>
<sequence>MLSAIFFFNYKGEVLISRTFRPDVKRSIADLFRIHVITAPQVRSPVTVVDNLSFYHVKHDNIYIVAAARANVNDSVKANFTLIYELLDEVMDFGFPQITDVDTLKQYVTTESVRAEGGGASAADAAKITIQATGATSWRRPDIKYRRNEVFIDVVEDVNLLMSNKGTSYPVRLDRDQGGGGASSPGVLQAADRVGKCLIICKEARRHFRLSVPPVRQVGRFDAERTISFTPPDGEFELMRYRAQEGLLLPFKIHPVVNYISQTRLEYKINLKAQFPRKFTATGVVVRIPTPPNTVAVNGIGTFANGHGRAKYVAADNCIVWKYDPAHHGTMEMDMNAEADLTATFEKKPWTRPPITMDFVVPMFTASGVQVRFLKVFEKSNYETVKWVRYHAKAGSYQFRF</sequence>
<evidence type="ECO:0000256" key="1">
    <source>
        <dbReference type="ARBA" id="ARBA00004308"/>
    </source>
</evidence>
<proteinExistence type="inferred from homology"/>
<comment type="similarity">
    <text evidence="5">Belongs to the adaptor complexes medium subunit family.</text>
</comment>
<comment type="caution">
    <text evidence="7">The sequence shown here is derived from an EMBL/GenBank/DDBJ whole genome shotgun (WGS) entry which is preliminary data.</text>
</comment>
<evidence type="ECO:0000256" key="5">
    <source>
        <dbReference type="PIRNR" id="PIRNR005992"/>
    </source>
</evidence>
<dbReference type="SUPFAM" id="SSF49447">
    <property type="entry name" value="Second domain of Mu2 adaptin subunit (ap50) of ap2 adaptor"/>
    <property type="match status" value="1"/>
</dbReference>
<evidence type="ECO:0000259" key="6">
    <source>
        <dbReference type="PROSITE" id="PS51072"/>
    </source>
</evidence>
<dbReference type="Gene3D" id="3.30.450.60">
    <property type="match status" value="2"/>
</dbReference>
<keyword evidence="8" id="KW-1185">Reference proteome</keyword>
<keyword evidence="3 5" id="KW-0653">Protein transport</keyword>
<comment type="subcellular location">
    <subcellularLocation>
        <location evidence="1">Endomembrane system</location>
    </subcellularLocation>
</comment>
<accession>A0A1Y2HRH5</accession>
<feature type="domain" description="MHD" evidence="6">
    <location>
        <begin position="147"/>
        <end position="400"/>
    </location>
</feature>
<dbReference type="Proteomes" id="UP000193411">
    <property type="component" value="Unassembled WGS sequence"/>
</dbReference>
<dbReference type="InterPro" id="IPR001392">
    <property type="entry name" value="Clathrin_mu"/>
</dbReference>
<organism evidence="7 8">
    <name type="scientific">Catenaria anguillulae PL171</name>
    <dbReference type="NCBI Taxonomy" id="765915"/>
    <lineage>
        <taxon>Eukaryota</taxon>
        <taxon>Fungi</taxon>
        <taxon>Fungi incertae sedis</taxon>
        <taxon>Blastocladiomycota</taxon>
        <taxon>Blastocladiomycetes</taxon>
        <taxon>Blastocladiales</taxon>
        <taxon>Catenariaceae</taxon>
        <taxon>Catenaria</taxon>
    </lineage>
</organism>
<dbReference type="PRINTS" id="PR00314">
    <property type="entry name" value="CLATHRINADPT"/>
</dbReference>
<dbReference type="GO" id="GO:0030131">
    <property type="term" value="C:clathrin adaptor complex"/>
    <property type="evidence" value="ECO:0007669"/>
    <property type="project" value="UniProtKB-UniRule"/>
</dbReference>
<dbReference type="InterPro" id="IPR050431">
    <property type="entry name" value="Adaptor_comp_med_subunit"/>
</dbReference>
<dbReference type="GO" id="GO:0006886">
    <property type="term" value="P:intracellular protein transport"/>
    <property type="evidence" value="ECO:0007669"/>
    <property type="project" value="UniProtKB-UniRule"/>
</dbReference>
<dbReference type="CDD" id="cd14836">
    <property type="entry name" value="AP2_Mu_N"/>
    <property type="match status" value="1"/>
</dbReference>
<dbReference type="OrthoDB" id="10259133at2759"/>
<dbReference type="Pfam" id="PF00928">
    <property type="entry name" value="Adap_comp_sub"/>
    <property type="match status" value="1"/>
</dbReference>
<dbReference type="InterPro" id="IPR018240">
    <property type="entry name" value="Clathrin_mu_CS"/>
</dbReference>
<name>A0A1Y2HRH5_9FUNG</name>
<dbReference type="PROSITE" id="PS00990">
    <property type="entry name" value="CLAT_ADAPTOR_M_1"/>
    <property type="match status" value="1"/>
</dbReference>
<dbReference type="PROSITE" id="PS51072">
    <property type="entry name" value="MHD"/>
    <property type="match status" value="1"/>
</dbReference>
<reference evidence="7 8" key="1">
    <citation type="submission" date="2016-07" db="EMBL/GenBank/DDBJ databases">
        <title>Pervasive Adenine N6-methylation of Active Genes in Fungi.</title>
        <authorList>
            <consortium name="DOE Joint Genome Institute"/>
            <person name="Mondo S.J."/>
            <person name="Dannebaum R.O."/>
            <person name="Kuo R.C."/>
            <person name="Labutti K."/>
            <person name="Haridas S."/>
            <person name="Kuo A."/>
            <person name="Salamov A."/>
            <person name="Ahrendt S.R."/>
            <person name="Lipzen A."/>
            <person name="Sullivan W."/>
            <person name="Andreopoulos W.B."/>
            <person name="Clum A."/>
            <person name="Lindquist E."/>
            <person name="Daum C."/>
            <person name="Ramamoorthy G.K."/>
            <person name="Gryganskyi A."/>
            <person name="Culley D."/>
            <person name="Magnuson J.K."/>
            <person name="James T.Y."/>
            <person name="O'Malley M.A."/>
            <person name="Stajich J.E."/>
            <person name="Spatafora J.W."/>
            <person name="Visel A."/>
            <person name="Grigoriev I.V."/>
        </authorList>
    </citation>
    <scope>NUCLEOTIDE SEQUENCE [LARGE SCALE GENOMIC DNA]</scope>
    <source>
        <strain evidence="7 8">PL171</strain>
    </source>
</reference>
<gene>
    <name evidence="7" type="ORF">BCR44DRAFT_1523936</name>
</gene>
<evidence type="ECO:0000313" key="8">
    <source>
        <dbReference type="Proteomes" id="UP000193411"/>
    </source>
</evidence>
<dbReference type="InterPro" id="IPR036168">
    <property type="entry name" value="AP2_Mu_C_sf"/>
</dbReference>
<dbReference type="InterPro" id="IPR043532">
    <property type="entry name" value="AP2_Mu_N"/>
</dbReference>
<evidence type="ECO:0000313" key="7">
    <source>
        <dbReference type="EMBL" id="ORZ37185.1"/>
    </source>
</evidence>
<evidence type="ECO:0000256" key="3">
    <source>
        <dbReference type="ARBA" id="ARBA00022927"/>
    </source>
</evidence>
<dbReference type="GO" id="GO:0016192">
    <property type="term" value="P:vesicle-mediated transport"/>
    <property type="evidence" value="ECO:0007669"/>
    <property type="project" value="InterPro"/>
</dbReference>
<dbReference type="InterPro" id="IPR028565">
    <property type="entry name" value="MHD"/>
</dbReference>
<evidence type="ECO:0000256" key="4">
    <source>
        <dbReference type="ARBA" id="ARBA00023136"/>
    </source>
</evidence>
<dbReference type="Gene3D" id="2.60.40.1170">
    <property type="entry name" value="Mu homology domain, subdomain B"/>
    <property type="match status" value="2"/>
</dbReference>
<dbReference type="EMBL" id="MCFL01000013">
    <property type="protein sequence ID" value="ORZ37185.1"/>
    <property type="molecule type" value="Genomic_DNA"/>
</dbReference>
<dbReference type="AlphaFoldDB" id="A0A1Y2HRH5"/>
<dbReference type="STRING" id="765915.A0A1Y2HRH5"/>
<keyword evidence="4" id="KW-0472">Membrane</keyword>
<dbReference type="SUPFAM" id="SSF64356">
    <property type="entry name" value="SNARE-like"/>
    <property type="match status" value="1"/>
</dbReference>
<protein>
    <submittedName>
        <fullName evidence="7">Mu homology domain-containing protein</fullName>
    </submittedName>
</protein>
<keyword evidence="2 5" id="KW-0813">Transport</keyword>
<dbReference type="GO" id="GO:0012505">
    <property type="term" value="C:endomembrane system"/>
    <property type="evidence" value="ECO:0007669"/>
    <property type="project" value="UniProtKB-SubCell"/>
</dbReference>
<dbReference type="PANTHER" id="PTHR10529">
    <property type="entry name" value="AP COMPLEX SUBUNIT MU"/>
    <property type="match status" value="1"/>
</dbReference>
<evidence type="ECO:0000256" key="2">
    <source>
        <dbReference type="ARBA" id="ARBA00022448"/>
    </source>
</evidence>
<dbReference type="PIRSF" id="PIRSF005992">
    <property type="entry name" value="Clathrin_mu"/>
    <property type="match status" value="1"/>
</dbReference>